<dbReference type="Proteomes" id="UP000202401">
    <property type="component" value="Segment"/>
</dbReference>
<sequence>MALCPKCKVRDKGRNPYCKPCFKEYNKQRLKKKRDFVNEYKLARGCCKCGYNEHPVALELNHIDPSTKIYSIGKQLIGISMPKLIAELKKCNVMCANCHQIHTFENGHHLS</sequence>
<organism evidence="1 2">
    <name type="scientific">Synechococcus phage S-RIP1</name>
    <dbReference type="NCBI Taxonomy" id="754041"/>
    <lineage>
        <taxon>Viruses</taxon>
        <taxon>Duplodnaviria</taxon>
        <taxon>Heunggongvirae</taxon>
        <taxon>Uroviricota</taxon>
        <taxon>Caudoviricetes</taxon>
        <taxon>Autographivirales</taxon>
        <taxon>Kajamvirus</taxon>
        <taxon>Kajamvirus SRIP1</taxon>
    </lineage>
</organism>
<dbReference type="EMBL" id="HQ317388">
    <property type="protein sequence ID" value="AGG91282.1"/>
    <property type="molecule type" value="Genomic_DNA"/>
</dbReference>
<name>M4NK14_9CAUD</name>
<keyword evidence="2" id="KW-1185">Reference proteome</keyword>
<dbReference type="RefSeq" id="YP_007676475.1">
    <property type="nucleotide sequence ID" value="NC_020867.1"/>
</dbReference>
<evidence type="ECO:0000313" key="2">
    <source>
        <dbReference type="Proteomes" id="UP000202401"/>
    </source>
</evidence>
<evidence type="ECO:0008006" key="3">
    <source>
        <dbReference type="Google" id="ProtNLM"/>
    </source>
</evidence>
<gene>
    <name evidence="1" type="ORF">SWVG_00045</name>
</gene>
<protein>
    <recommendedName>
        <fullName evidence="3">HNH endonuclease</fullName>
    </recommendedName>
</protein>
<dbReference type="OrthoDB" id="28109at10239"/>
<dbReference type="KEGG" id="vg:15013114"/>
<reference evidence="1 2" key="1">
    <citation type="submission" date="2010-09" db="EMBL/GenBank/DDBJ databases">
        <title>The Genome Sequence of Synechococcus phage S-RIP1 isolate R2_2007.</title>
        <authorList>
            <consortium name="The Broad Institute Genome Sequencing Platform"/>
            <person name="Henn M.R."/>
            <person name="Marston M."/>
            <person name="Levin J."/>
            <person name="Malboeuf C."/>
            <person name="Casali M."/>
            <person name="Russ C."/>
            <person name="Lennon N."/>
            <person name="Chapman S.B."/>
            <person name="Erlich R."/>
            <person name="Young S.K."/>
            <person name="Yandava C."/>
            <person name="Zeng Q."/>
            <person name="Fitzgerald M.F."/>
            <person name="Alvarado L."/>
            <person name="Anderson S."/>
            <person name="Berlin A."/>
            <person name="Chen Z."/>
            <person name="Freedman E."/>
            <person name="Gellesch M."/>
            <person name="Goldberg J."/>
            <person name="Green L."/>
            <person name="Griggs A."/>
            <person name="Gujja S."/>
            <person name="Heilman E.R."/>
            <person name="Heiman D."/>
            <person name="Hollinger A."/>
            <person name="Howarth C."/>
            <person name="Larson L."/>
            <person name="Mehta T."/>
            <person name="Neiman D."/>
            <person name="Pearson M."/>
            <person name="Roberts A."/>
            <person name="Ryan E."/>
            <person name="Saif S."/>
            <person name="Shea T."/>
            <person name="Shenoy N."/>
            <person name="Sisk P."/>
            <person name="Stolte C."/>
            <person name="Sykes S."/>
            <person name="White J."/>
            <person name="Haas B."/>
            <person name="Nusbaum C."/>
            <person name="Birren B."/>
        </authorList>
    </citation>
    <scope>NUCLEOTIDE SEQUENCE [LARGE SCALE GENOMIC DNA]</scope>
</reference>
<evidence type="ECO:0000313" key="1">
    <source>
        <dbReference type="EMBL" id="AGG91282.1"/>
    </source>
</evidence>
<proteinExistence type="predicted"/>
<dbReference type="GeneID" id="15013114"/>
<accession>M4NK14</accession>